<dbReference type="Proteomes" id="UP000249645">
    <property type="component" value="Unassembled WGS sequence"/>
</dbReference>
<reference evidence="1 2" key="1">
    <citation type="submission" date="2017-11" db="EMBL/GenBank/DDBJ databases">
        <title>Infants hospitalized years apart are colonized by the same room-sourced microbial strains.</title>
        <authorList>
            <person name="Brooks B."/>
            <person name="Olm M.R."/>
            <person name="Firek B.A."/>
            <person name="Baker R."/>
            <person name="Thomas B.C."/>
            <person name="Morowitz M.J."/>
            <person name="Banfield J.F."/>
        </authorList>
    </citation>
    <scope>NUCLEOTIDE SEQUENCE [LARGE SCALE GENOMIC DNA]</scope>
    <source>
        <strain evidence="1">S2_009_000_R2_76</strain>
    </source>
</reference>
<evidence type="ECO:0000313" key="2">
    <source>
        <dbReference type="Proteomes" id="UP000249645"/>
    </source>
</evidence>
<gene>
    <name evidence="1" type="ORF">DI598_19210</name>
</gene>
<name>A0A2W5ED87_9SPHI</name>
<organism evidence="1 2">
    <name type="scientific">Pseudopedobacter saltans</name>
    <dbReference type="NCBI Taxonomy" id="151895"/>
    <lineage>
        <taxon>Bacteria</taxon>
        <taxon>Pseudomonadati</taxon>
        <taxon>Bacteroidota</taxon>
        <taxon>Sphingobacteriia</taxon>
        <taxon>Sphingobacteriales</taxon>
        <taxon>Sphingobacteriaceae</taxon>
        <taxon>Pseudopedobacter</taxon>
    </lineage>
</organism>
<comment type="caution">
    <text evidence="1">The sequence shown here is derived from an EMBL/GenBank/DDBJ whole genome shotgun (WGS) entry which is preliminary data.</text>
</comment>
<proteinExistence type="predicted"/>
<dbReference type="AlphaFoldDB" id="A0A2W5ED87"/>
<accession>A0A2W5ED87</accession>
<evidence type="ECO:0000313" key="1">
    <source>
        <dbReference type="EMBL" id="PZP40643.1"/>
    </source>
</evidence>
<feature type="non-terminal residue" evidence="1">
    <location>
        <position position="78"/>
    </location>
</feature>
<sequence>MFLGTTTCEIDLANTYRLRAVKEIEIKKSVHQIVQTAKVTLPLSVVIRNQNNLQHLKLTDKIKEGDTIKLSFGYDTKN</sequence>
<dbReference type="EMBL" id="QFOI01000597">
    <property type="protein sequence ID" value="PZP40643.1"/>
    <property type="molecule type" value="Genomic_DNA"/>
</dbReference>
<protein>
    <submittedName>
        <fullName evidence="1">Uncharacterized protein</fullName>
    </submittedName>
</protein>